<dbReference type="PANTHER" id="PTHR34512">
    <property type="entry name" value="CELL SURFACE PROTEIN"/>
    <property type="match status" value="1"/>
</dbReference>
<proteinExistence type="predicted"/>
<dbReference type="AlphaFoldDB" id="A0A7S4HGD5"/>
<dbReference type="InterPro" id="IPR018247">
    <property type="entry name" value="EF_Hand_1_Ca_BS"/>
</dbReference>
<dbReference type="SUPFAM" id="SSF50998">
    <property type="entry name" value="Quinoprotein alcohol dehydrogenase-like"/>
    <property type="match status" value="1"/>
</dbReference>
<gene>
    <name evidence="2" type="ORF">CPOL0286_LOCUS3769</name>
</gene>
<dbReference type="InterPro" id="IPR015943">
    <property type="entry name" value="WD40/YVTN_repeat-like_dom_sf"/>
</dbReference>
<dbReference type="Gene3D" id="2.130.10.10">
    <property type="entry name" value="YVTN repeat-like/Quinoprotein amine dehydrogenase"/>
    <property type="match status" value="2"/>
</dbReference>
<dbReference type="PANTHER" id="PTHR34512:SF30">
    <property type="entry name" value="OUTER MEMBRANE PROTEIN ASSEMBLY FACTOR BAMB"/>
    <property type="match status" value="1"/>
</dbReference>
<evidence type="ECO:0000313" key="2">
    <source>
        <dbReference type="EMBL" id="CAE2198415.1"/>
    </source>
</evidence>
<protein>
    <recommendedName>
        <fullName evidence="1">Pyrrolo-quinoline quinone repeat domain-containing protein</fullName>
    </recommendedName>
</protein>
<organism evidence="2">
    <name type="scientific">Prymnesium polylepis</name>
    <dbReference type="NCBI Taxonomy" id="72548"/>
    <lineage>
        <taxon>Eukaryota</taxon>
        <taxon>Haptista</taxon>
        <taxon>Haptophyta</taxon>
        <taxon>Prymnesiophyceae</taxon>
        <taxon>Prymnesiales</taxon>
        <taxon>Prymnesiaceae</taxon>
        <taxon>Prymnesium</taxon>
    </lineage>
</organism>
<dbReference type="PROSITE" id="PS00018">
    <property type="entry name" value="EF_HAND_1"/>
    <property type="match status" value="1"/>
</dbReference>
<reference evidence="2" key="1">
    <citation type="submission" date="2021-01" db="EMBL/GenBank/DDBJ databases">
        <authorList>
            <person name="Corre E."/>
            <person name="Pelletier E."/>
            <person name="Niang G."/>
            <person name="Scheremetjew M."/>
            <person name="Finn R."/>
            <person name="Kale V."/>
            <person name="Holt S."/>
            <person name="Cochrane G."/>
            <person name="Meng A."/>
            <person name="Brown T."/>
            <person name="Cohen L."/>
        </authorList>
    </citation>
    <scope>NUCLEOTIDE SEQUENCE</scope>
    <source>
        <strain evidence="2">UIO037</strain>
    </source>
</reference>
<dbReference type="EMBL" id="HBKO01008051">
    <property type="protein sequence ID" value="CAE2198415.1"/>
    <property type="molecule type" value="Transcribed_RNA"/>
</dbReference>
<sequence length="494" mass="51019">MRAYCIAFVVACVHDACALPRRTAALSPSDHLHEPESALSLAAAGHSASARASDYWPCKNGNLNHTGATTSVAPSNLASPPSWRWISDYPGDVVRATPLVDASSNIYLATVNSGRVLKFDANGHELWRYSTVGRPFNNSCAAADPLDNDCADPIISVPALMGGHLFLVTKRGSVRSLDMMDGTERWRTETADRTNGGGCYAVAAGFSTVIVATKGGGHAATGAYSLHAFEPEHGTKLWQFDLPDEDQGAVYNVMISLLASPSGNAFAVFCSAVGKVYKLDLLTGEAIWSVEGPTPGSFGTGGAVVGPDDTIYATSNLAAGNGTVSAYALEDGALRWRVDLGADMPAQVAPSVGRLAGPTSPLSVVVSAGTNPSPLGGAEPAKTLALDAATGALVWQYDMPLWHGAAAGDGFPEQHGCAPDSSANNAIGGDGVTYVPHEDGRVYAIRDADGDGVISQGEVSSWGFGMTFQGSPAIAPGLLAVSPCDGLAAWHAHH</sequence>
<evidence type="ECO:0000259" key="1">
    <source>
        <dbReference type="Pfam" id="PF13360"/>
    </source>
</evidence>
<name>A0A7S4HGD5_9EUKA</name>
<dbReference type="InterPro" id="IPR018391">
    <property type="entry name" value="PQQ_b-propeller_rpt"/>
</dbReference>
<dbReference type="InterPro" id="IPR011047">
    <property type="entry name" value="Quinoprotein_ADH-like_sf"/>
</dbReference>
<feature type="domain" description="Pyrrolo-quinoline quinone repeat" evidence="1">
    <location>
        <begin position="113"/>
        <end position="290"/>
    </location>
</feature>
<dbReference type="SMART" id="SM00564">
    <property type="entry name" value="PQQ"/>
    <property type="match status" value="7"/>
</dbReference>
<dbReference type="Pfam" id="PF13360">
    <property type="entry name" value="PQQ_2"/>
    <property type="match status" value="1"/>
</dbReference>
<accession>A0A7S4HGD5</accession>
<dbReference type="InterPro" id="IPR002372">
    <property type="entry name" value="PQQ_rpt_dom"/>
</dbReference>